<gene>
    <name evidence="9" type="ORF">NSPZN2_80089</name>
</gene>
<keyword evidence="6 7" id="KW-0472">Membrane</keyword>
<dbReference type="EMBL" id="CAJNBJ010000021">
    <property type="protein sequence ID" value="CAE6801559.1"/>
    <property type="molecule type" value="Genomic_DNA"/>
</dbReference>
<evidence type="ECO:0000256" key="2">
    <source>
        <dbReference type="ARBA" id="ARBA00006464"/>
    </source>
</evidence>
<evidence type="ECO:0000313" key="9">
    <source>
        <dbReference type="EMBL" id="CAE6801559.1"/>
    </source>
</evidence>
<dbReference type="InterPro" id="IPR003362">
    <property type="entry name" value="Bact_transf"/>
</dbReference>
<dbReference type="PANTHER" id="PTHR30576:SF0">
    <property type="entry name" value="UNDECAPRENYL-PHOSPHATE N-ACETYLGALACTOSAMINYL 1-PHOSPHATE TRANSFERASE-RELATED"/>
    <property type="match status" value="1"/>
</dbReference>
<dbReference type="Pfam" id="PF13727">
    <property type="entry name" value="CoA_binding_3"/>
    <property type="match status" value="1"/>
</dbReference>
<evidence type="ECO:0000259" key="8">
    <source>
        <dbReference type="Pfam" id="PF02397"/>
    </source>
</evidence>
<dbReference type="SUPFAM" id="SSF51735">
    <property type="entry name" value="NAD(P)-binding Rossmann-fold domains"/>
    <property type="match status" value="1"/>
</dbReference>
<dbReference type="InterPro" id="IPR017473">
    <property type="entry name" value="Undecaprenyl-P_gluc_Ptfrase"/>
</dbReference>
<comment type="similarity">
    <text evidence="2">Belongs to the bacterial sugar transferase family.</text>
</comment>
<keyword evidence="10" id="KW-1185">Reference proteome</keyword>
<feature type="transmembrane region" description="Helical" evidence="7">
    <location>
        <begin position="12"/>
        <end position="30"/>
    </location>
</feature>
<comment type="caution">
    <text evidence="9">The sequence shown here is derived from an EMBL/GenBank/DDBJ whole genome shotgun (WGS) entry which is preliminary data.</text>
</comment>
<evidence type="ECO:0000256" key="4">
    <source>
        <dbReference type="ARBA" id="ARBA00022692"/>
    </source>
</evidence>
<dbReference type="PANTHER" id="PTHR30576">
    <property type="entry name" value="COLANIC BIOSYNTHESIS UDP-GLUCOSE LIPID CARRIER TRANSFERASE"/>
    <property type="match status" value="1"/>
</dbReference>
<organism evidence="9 10">
    <name type="scientific">Nitrospira defluvii</name>
    <dbReference type="NCBI Taxonomy" id="330214"/>
    <lineage>
        <taxon>Bacteria</taxon>
        <taxon>Pseudomonadati</taxon>
        <taxon>Nitrospirota</taxon>
        <taxon>Nitrospiria</taxon>
        <taxon>Nitrospirales</taxon>
        <taxon>Nitrospiraceae</taxon>
        <taxon>Nitrospira</taxon>
    </lineage>
</organism>
<feature type="domain" description="Bacterial sugar transferase" evidence="8">
    <location>
        <begin position="279"/>
        <end position="458"/>
    </location>
</feature>
<dbReference type="Gene3D" id="3.40.50.720">
    <property type="entry name" value="NAD(P)-binding Rossmann-like Domain"/>
    <property type="match status" value="1"/>
</dbReference>
<protein>
    <submittedName>
        <fullName evidence="9">Undecaprenyl-phosphate glucose phosphotransferase</fullName>
    </submittedName>
</protein>
<dbReference type="InterPro" id="IPR036291">
    <property type="entry name" value="NAD(P)-bd_dom_sf"/>
</dbReference>
<evidence type="ECO:0000256" key="5">
    <source>
        <dbReference type="ARBA" id="ARBA00022989"/>
    </source>
</evidence>
<dbReference type="Pfam" id="PF02397">
    <property type="entry name" value="Bac_transf"/>
    <property type="match status" value="1"/>
</dbReference>
<dbReference type="NCBIfam" id="TIGR03025">
    <property type="entry name" value="EPS_sugtrans"/>
    <property type="match status" value="1"/>
</dbReference>
<evidence type="ECO:0000256" key="6">
    <source>
        <dbReference type="ARBA" id="ARBA00023136"/>
    </source>
</evidence>
<dbReference type="InterPro" id="IPR017475">
    <property type="entry name" value="EPS_sugar_tfrase"/>
</dbReference>
<evidence type="ECO:0000256" key="1">
    <source>
        <dbReference type="ARBA" id="ARBA00004141"/>
    </source>
</evidence>
<dbReference type="Proteomes" id="UP000675880">
    <property type="component" value="Unassembled WGS sequence"/>
</dbReference>
<comment type="subcellular location">
    <subcellularLocation>
        <location evidence="1">Membrane</location>
        <topology evidence="1">Multi-pass membrane protein</topology>
    </subcellularLocation>
</comment>
<feature type="transmembrane region" description="Helical" evidence="7">
    <location>
        <begin position="113"/>
        <end position="132"/>
    </location>
</feature>
<accession>A0ABN7MJ44</accession>
<keyword evidence="3" id="KW-0808">Transferase</keyword>
<dbReference type="RefSeq" id="WP_213044250.1">
    <property type="nucleotide sequence ID" value="NZ_CAJNBJ010000021.1"/>
</dbReference>
<keyword evidence="5 7" id="KW-1133">Transmembrane helix</keyword>
<evidence type="ECO:0000313" key="10">
    <source>
        <dbReference type="Proteomes" id="UP000675880"/>
    </source>
</evidence>
<evidence type="ECO:0000256" key="7">
    <source>
        <dbReference type="SAM" id="Phobius"/>
    </source>
</evidence>
<proteinExistence type="inferred from homology"/>
<feature type="transmembrane region" description="Helical" evidence="7">
    <location>
        <begin position="284"/>
        <end position="305"/>
    </location>
</feature>
<feature type="transmembrane region" description="Helical" evidence="7">
    <location>
        <begin position="89"/>
        <end position="107"/>
    </location>
</feature>
<keyword evidence="4 7" id="KW-0812">Transmembrane</keyword>
<feature type="transmembrane region" description="Helical" evidence="7">
    <location>
        <begin position="50"/>
        <end position="68"/>
    </location>
</feature>
<evidence type="ECO:0000256" key="3">
    <source>
        <dbReference type="ARBA" id="ARBA00022679"/>
    </source>
</evidence>
<name>A0ABN7MJ44_9BACT</name>
<dbReference type="NCBIfam" id="TIGR03023">
    <property type="entry name" value="WcaJ_sugtrans"/>
    <property type="match status" value="1"/>
</dbReference>
<sequence length="466" mass="53715">MLKRHSQFLKSLLFCIDLGLICACWIGAYYLRFSEIMEPAPKGIPPLRTYLLLLVPIIAVWGMSFQAFDLYRPRRMGTRLSEFLDVAKANTLSVLILVALTFFLRQYEYSRLVLLYFWLLNLITLGFSRVLFREALRFLRRQGYNQRHALIIGTSRLGRRVVAALAEHPELGVKVQGFLSADRRKVGERIHDVPVIGQYDDLQARVQSGVDIVFVCLPPEDEQWAEKMFAFLATTMVEVKALPAMCEFVSLRAEAEMFEGLPLITLQGSPLHGWNLVIKRMLDVVGASAALVLFAPVLCLVAALVKVTSPGPVFYRQLRMGLDGQAFEMLKFRSMKVDAESETGPVWTQPNDDRRTPIGAFLRRTSLDELPQFWNVLRGEMSIVGPRPERPEFIARFRETLPQYMLRHKMKAGITGWAQINGWRGNTSLEKRIEHDLYYIEHWSIWFDIKIMVLTFWRGFIHRHAY</sequence>
<reference evidence="9 10" key="1">
    <citation type="submission" date="2021-02" db="EMBL/GenBank/DDBJ databases">
        <authorList>
            <person name="Han P."/>
        </authorList>
    </citation>
    <scope>NUCLEOTIDE SEQUENCE [LARGE SCALE GENOMIC DNA]</scope>
    <source>
        <strain evidence="9">Candidatus Nitrospira sp. ZN2</strain>
    </source>
</reference>